<dbReference type="EMBL" id="CAJNOR010000130">
    <property type="protein sequence ID" value="CAF0810078.1"/>
    <property type="molecule type" value="Genomic_DNA"/>
</dbReference>
<keyword evidence="12" id="KW-1185">Reference proteome</keyword>
<dbReference type="Pfam" id="PF01129">
    <property type="entry name" value="ART"/>
    <property type="match status" value="1"/>
</dbReference>
<dbReference type="Pfam" id="PF13424">
    <property type="entry name" value="TPR_12"/>
    <property type="match status" value="2"/>
</dbReference>
<dbReference type="SUPFAM" id="SSF48452">
    <property type="entry name" value="TPR-like"/>
    <property type="match status" value="2"/>
</dbReference>
<dbReference type="SMART" id="SM00028">
    <property type="entry name" value="TPR"/>
    <property type="match status" value="9"/>
</dbReference>
<evidence type="ECO:0000256" key="1">
    <source>
        <dbReference type="ARBA" id="ARBA00009558"/>
    </source>
</evidence>
<evidence type="ECO:0000256" key="9">
    <source>
        <dbReference type="RuleBase" id="RU361228"/>
    </source>
</evidence>
<dbReference type="PROSITE" id="PS51996">
    <property type="entry name" value="TR_MART"/>
    <property type="match status" value="1"/>
</dbReference>
<dbReference type="AlphaFoldDB" id="A0A813TJP3"/>
<evidence type="ECO:0000256" key="7">
    <source>
        <dbReference type="ARBA" id="ARBA00047597"/>
    </source>
</evidence>
<evidence type="ECO:0000313" key="12">
    <source>
        <dbReference type="Proteomes" id="UP000663828"/>
    </source>
</evidence>
<keyword evidence="3 9" id="KW-0808">Transferase</keyword>
<dbReference type="PROSITE" id="PS50005">
    <property type="entry name" value="TPR"/>
    <property type="match status" value="2"/>
</dbReference>
<proteinExistence type="inferred from homology"/>
<accession>A0A813TJP3</accession>
<feature type="repeat" description="TPR" evidence="8">
    <location>
        <begin position="530"/>
        <end position="563"/>
    </location>
</feature>
<feature type="repeat" description="TPR" evidence="8">
    <location>
        <begin position="741"/>
        <end position="774"/>
    </location>
</feature>
<evidence type="ECO:0000256" key="4">
    <source>
        <dbReference type="ARBA" id="ARBA00022695"/>
    </source>
</evidence>
<dbReference type="PROSITE" id="PS50293">
    <property type="entry name" value="TPR_REGION"/>
    <property type="match status" value="1"/>
</dbReference>
<gene>
    <name evidence="11" type="ORF">EDS130_LOCUS34874</name>
    <name evidence="10" type="ORF">XAT740_LOCUS3418</name>
</gene>
<evidence type="ECO:0000313" key="10">
    <source>
        <dbReference type="EMBL" id="CAF0810078.1"/>
    </source>
</evidence>
<evidence type="ECO:0000256" key="3">
    <source>
        <dbReference type="ARBA" id="ARBA00022679"/>
    </source>
</evidence>
<dbReference type="Proteomes" id="UP000663852">
    <property type="component" value="Unassembled WGS sequence"/>
</dbReference>
<protein>
    <recommendedName>
        <fullName evidence="9">NAD(P)(+)--arginine ADP-ribosyltransferase</fullName>
        <ecNumber evidence="9">2.4.2.31</ecNumber>
    </recommendedName>
    <alternativeName>
        <fullName evidence="9">Mono(ADP-ribosyl)transferase</fullName>
    </alternativeName>
</protein>
<name>A0A813TJP3_ADIRI</name>
<evidence type="ECO:0000256" key="2">
    <source>
        <dbReference type="ARBA" id="ARBA00022676"/>
    </source>
</evidence>
<dbReference type="OrthoDB" id="421075at2759"/>
<comment type="similarity">
    <text evidence="1 9">Belongs to the Arg-specific ADP-ribosyltransferase family.</text>
</comment>
<dbReference type="SUPFAM" id="SSF56399">
    <property type="entry name" value="ADP-ribosylation"/>
    <property type="match status" value="1"/>
</dbReference>
<dbReference type="Proteomes" id="UP000663828">
    <property type="component" value="Unassembled WGS sequence"/>
</dbReference>
<keyword evidence="5" id="KW-0677">Repeat</keyword>
<dbReference type="EMBL" id="CAJNOJ010000298">
    <property type="protein sequence ID" value="CAF1380050.1"/>
    <property type="molecule type" value="Genomic_DNA"/>
</dbReference>
<dbReference type="GO" id="GO:0106274">
    <property type="term" value="F:NAD+-protein-arginine ADP-ribosyltransferase activity"/>
    <property type="evidence" value="ECO:0007669"/>
    <property type="project" value="UniProtKB-EC"/>
</dbReference>
<keyword evidence="6 8" id="KW-0802">TPR repeat</keyword>
<reference evidence="10" key="1">
    <citation type="submission" date="2021-02" db="EMBL/GenBank/DDBJ databases">
        <authorList>
            <person name="Nowell W R."/>
        </authorList>
    </citation>
    <scope>NUCLEOTIDE SEQUENCE</scope>
</reference>
<dbReference type="InterPro" id="IPR000768">
    <property type="entry name" value="ART"/>
</dbReference>
<organism evidence="10 12">
    <name type="scientific">Adineta ricciae</name>
    <name type="common">Rotifer</name>
    <dbReference type="NCBI Taxonomy" id="249248"/>
    <lineage>
        <taxon>Eukaryota</taxon>
        <taxon>Metazoa</taxon>
        <taxon>Spiralia</taxon>
        <taxon>Gnathifera</taxon>
        <taxon>Rotifera</taxon>
        <taxon>Eurotatoria</taxon>
        <taxon>Bdelloidea</taxon>
        <taxon>Adinetida</taxon>
        <taxon>Adinetidae</taxon>
        <taxon>Adineta</taxon>
    </lineage>
</organism>
<dbReference type="Gene3D" id="1.25.40.10">
    <property type="entry name" value="Tetratricopeptide repeat domain"/>
    <property type="match status" value="3"/>
</dbReference>
<evidence type="ECO:0000256" key="5">
    <source>
        <dbReference type="ARBA" id="ARBA00022737"/>
    </source>
</evidence>
<dbReference type="InterPro" id="IPR011990">
    <property type="entry name" value="TPR-like_helical_dom_sf"/>
</dbReference>
<keyword evidence="2 9" id="KW-0328">Glycosyltransferase</keyword>
<dbReference type="EC" id="2.4.2.31" evidence="9"/>
<evidence type="ECO:0000313" key="11">
    <source>
        <dbReference type="EMBL" id="CAF1380050.1"/>
    </source>
</evidence>
<dbReference type="PANTHER" id="PTHR45641:SF19">
    <property type="entry name" value="NEPHROCYSTIN-3"/>
    <property type="match status" value="1"/>
</dbReference>
<sequence>MCLAADFLSCAFDYTSAKFITYSEIPENQSYLNWTTLMRYRSDVEDNEIPVIESTEQQLTTLDNDDMRFVNRESIALIWCDVQVDERNEAFVNDVQQTKAILRELNDFVHFCSNETDCVAHVKTFKTETIILIISGSYASEKLLDDMHTLRHVDTIFIFYMEKSKYEASPVLQNPKYTKIGGIFDEQESLKRNIIKAVRAIERQSAIFALYDSKKQKTARNIDRENGSFLWLQLIKEVIQQMSITIETPGSANVRDSTSKQEMLNICRAYYRGNKREMKNIDEFEQTYTANQAIHWYTRNSFIFKLINKALRTEDVEALYNYRFYVVDLCACLAENCDLLREYACSSPSDKLKLYSGRKLSREEIQRLKDSEGQLISMNAFFSTSRNKNVAEVFAGIGNVSVALQELESVIFEIEVDLVSDQHVVLADISFYSAFKDEEEILFDLATVFEIEAMTCIDTDVPSDRVWTCRMKTSSRSSVVAQDYIQFQREQIKKHNDIVIVFGSLLYDMGAWSKAKAYCQRLLSQMPCNAHVLFELGRAHYGLCEFEQALECFAQAFTLSMADKPPSLAHAATIQCYIGHVRRLQSTYHSALISYEDSLEKYKQAGMDNQVPIANVLSGIGCVHDNLGDSALALQYFREAFEITIQLTPADHQDVIVCYARISLALSHMGEYDEALRSAEIALDIGKRILPKKSATFSTILNNIGKLLYKKGDYKQALARHLEDLDIDRDVLTHGNMYDLAIRYNNIGKIFYRTGKYSEAYEQYEKALIIHQKTLPNDHVYIAYTLKNMGELFLAQDKLDQSTDYLHHALEMYERIFSDNLLHPEKAKCIYLIGQLYEARLDHQTAISFYRQAHSIWKSVLVAQHPDLTLSPRKMSQLFWKLLRRSIRQK</sequence>
<dbReference type="PANTHER" id="PTHR45641">
    <property type="entry name" value="TETRATRICOPEPTIDE REPEAT PROTEIN (AFU_ORTHOLOGUE AFUA_6G03870)"/>
    <property type="match status" value="1"/>
</dbReference>
<keyword evidence="9" id="KW-0520">NAD</keyword>
<evidence type="ECO:0000256" key="8">
    <source>
        <dbReference type="PROSITE-ProRule" id="PRU00339"/>
    </source>
</evidence>
<keyword evidence="4" id="KW-0548">Nucleotidyltransferase</keyword>
<evidence type="ECO:0000256" key="6">
    <source>
        <dbReference type="ARBA" id="ARBA00022803"/>
    </source>
</evidence>
<comment type="catalytic activity">
    <reaction evidence="7 9">
        <text>L-arginyl-[protein] + NAD(+) = N(omega)-(ADP-D-ribosyl)-L-arginyl-[protein] + nicotinamide + H(+)</text>
        <dbReference type="Rhea" id="RHEA:19149"/>
        <dbReference type="Rhea" id="RHEA-COMP:10532"/>
        <dbReference type="Rhea" id="RHEA-COMP:15087"/>
        <dbReference type="ChEBI" id="CHEBI:15378"/>
        <dbReference type="ChEBI" id="CHEBI:17154"/>
        <dbReference type="ChEBI" id="CHEBI:29965"/>
        <dbReference type="ChEBI" id="CHEBI:57540"/>
        <dbReference type="ChEBI" id="CHEBI:142554"/>
        <dbReference type="EC" id="2.4.2.31"/>
    </reaction>
</comment>
<keyword evidence="9" id="KW-0521">NADP</keyword>
<dbReference type="InterPro" id="IPR019734">
    <property type="entry name" value="TPR_rpt"/>
</dbReference>
<dbReference type="Gene3D" id="3.90.176.10">
    <property type="entry name" value="Toxin ADP-ribosyltransferase, Chain A, domain 1"/>
    <property type="match status" value="1"/>
</dbReference>
<dbReference type="Pfam" id="PF13374">
    <property type="entry name" value="TPR_10"/>
    <property type="match status" value="1"/>
</dbReference>
<comment type="caution">
    <text evidence="10">The sequence shown here is derived from an EMBL/GenBank/DDBJ whole genome shotgun (WGS) entry which is preliminary data.</text>
</comment>
<dbReference type="GO" id="GO:0016779">
    <property type="term" value="F:nucleotidyltransferase activity"/>
    <property type="evidence" value="ECO:0007669"/>
    <property type="project" value="UniProtKB-KW"/>
</dbReference>